<sequence length="168" mass="19463">MRKVCHLDVECPKTVLKEKLIDMEQQRSICHCMSLVGCLLNSISARFDHLFLEKHLRLASLSDPHLWVRDKETKYSDTEFLKNEVQRRTAAAVELQIDSEADSSPNRKRSRNSTARYPTPLYVNGFLVHPDSDGNTRLLNVFSRPQSLTTSHPSQSHHVFFKIFHNKF</sequence>
<gene>
    <name evidence="1" type="ORF">OUZ56_017505</name>
</gene>
<comment type="caution">
    <text evidence="1">The sequence shown here is derived from an EMBL/GenBank/DDBJ whole genome shotgun (WGS) entry which is preliminary data.</text>
</comment>
<protein>
    <submittedName>
        <fullName evidence="1">Uncharacterized protein</fullName>
    </submittedName>
</protein>
<evidence type="ECO:0000313" key="1">
    <source>
        <dbReference type="EMBL" id="KAK4028225.1"/>
    </source>
</evidence>
<name>A0ABR0AT43_9CRUS</name>
<accession>A0ABR0AT43</accession>
<evidence type="ECO:0000313" key="2">
    <source>
        <dbReference type="Proteomes" id="UP001234178"/>
    </source>
</evidence>
<proteinExistence type="predicted"/>
<dbReference type="EMBL" id="JAOYFB010000038">
    <property type="protein sequence ID" value="KAK4028225.1"/>
    <property type="molecule type" value="Genomic_DNA"/>
</dbReference>
<keyword evidence="2" id="KW-1185">Reference proteome</keyword>
<organism evidence="1 2">
    <name type="scientific">Daphnia magna</name>
    <dbReference type="NCBI Taxonomy" id="35525"/>
    <lineage>
        <taxon>Eukaryota</taxon>
        <taxon>Metazoa</taxon>
        <taxon>Ecdysozoa</taxon>
        <taxon>Arthropoda</taxon>
        <taxon>Crustacea</taxon>
        <taxon>Branchiopoda</taxon>
        <taxon>Diplostraca</taxon>
        <taxon>Cladocera</taxon>
        <taxon>Anomopoda</taxon>
        <taxon>Daphniidae</taxon>
        <taxon>Daphnia</taxon>
    </lineage>
</organism>
<dbReference type="Proteomes" id="UP001234178">
    <property type="component" value="Unassembled WGS sequence"/>
</dbReference>
<reference evidence="1 2" key="1">
    <citation type="journal article" date="2023" name="Nucleic Acids Res.">
        <title>The hologenome of Daphnia magna reveals possible DNA methylation and microbiome-mediated evolution of the host genome.</title>
        <authorList>
            <person name="Chaturvedi A."/>
            <person name="Li X."/>
            <person name="Dhandapani V."/>
            <person name="Marshall H."/>
            <person name="Kissane S."/>
            <person name="Cuenca-Cambronero M."/>
            <person name="Asole G."/>
            <person name="Calvet F."/>
            <person name="Ruiz-Romero M."/>
            <person name="Marangio P."/>
            <person name="Guigo R."/>
            <person name="Rago D."/>
            <person name="Mirbahai L."/>
            <person name="Eastwood N."/>
            <person name="Colbourne J.K."/>
            <person name="Zhou J."/>
            <person name="Mallon E."/>
            <person name="Orsini L."/>
        </authorList>
    </citation>
    <scope>NUCLEOTIDE SEQUENCE [LARGE SCALE GENOMIC DNA]</scope>
    <source>
        <strain evidence="1">LRV0_1</strain>
    </source>
</reference>